<dbReference type="EMBL" id="GQ357915">
    <property type="protein sequence ID" value="ACV50080.1"/>
    <property type="molecule type" value="Genomic_DNA"/>
</dbReference>
<dbReference type="RefSeq" id="YP_003358912.1">
    <property type="nucleotide sequence ID" value="NC_013697.1"/>
</dbReference>
<proteinExistence type="predicted"/>
<gene>
    <name evidence="1" type="primary">58</name>
</gene>
<name>C9DG29_BPW14</name>
<evidence type="ECO:0000313" key="1">
    <source>
        <dbReference type="EMBL" id="ACV50080.1"/>
    </source>
</evidence>
<dbReference type="GeneID" id="8684005"/>
<dbReference type="Proteomes" id="UP000008986">
    <property type="component" value="Segment"/>
</dbReference>
<organismHost>
    <name type="scientific">Delftia acidovorans</name>
    <name type="common">Pseudomonas acidovorans</name>
    <name type="synonym">Comamonas acidovorans</name>
    <dbReference type="NCBI Taxonomy" id="80866"/>
</organismHost>
<keyword evidence="2" id="KW-1185">Reference proteome</keyword>
<dbReference type="KEGG" id="vg:8684005"/>
<organism evidence="1 2">
    <name type="scientific">Delftia phage PhiW-14</name>
    <name type="common">Deftia acidovorans bacteriophage phiW-14</name>
    <dbReference type="NCBI Taxonomy" id="665032"/>
    <lineage>
        <taxon>Viruses</taxon>
        <taxon>Duplodnaviria</taxon>
        <taxon>Heunggongvirae</taxon>
        <taxon>Uroviricota</taxon>
        <taxon>Caudoviricetes</taxon>
        <taxon>Ionavirus</taxon>
        <taxon>Ionavirus W14</taxon>
    </lineage>
</organism>
<sequence length="113" mass="13153">MNVLAEYLPEEFDQYSTNPETPWRTFNDFQVEKPKASIVTMSQCRLALYDLKGIKTEEEFLALADLLPEEMRERGRLELKTRATVEKSNPLVVAFSQVNGWDLDELFEYASKQ</sequence>
<evidence type="ECO:0000313" key="2">
    <source>
        <dbReference type="Proteomes" id="UP000008986"/>
    </source>
</evidence>
<protein>
    <submittedName>
        <fullName evidence="1">Uncharacterized protein</fullName>
    </submittedName>
</protein>
<accession>C9DG29</accession>
<reference evidence="2" key="1">
    <citation type="submission" date="2009-07" db="EMBL/GenBank/DDBJ databases">
        <authorList>
            <person name="Kropinski A.M."/>
            <person name="Villegas A."/>
            <person name="Lingohr E.J."/>
        </authorList>
    </citation>
    <scope>NUCLEOTIDE SEQUENCE [LARGE SCALE GENOMIC DNA]</scope>
</reference>